<reference evidence="2" key="1">
    <citation type="submission" date="2025-08" db="UniProtKB">
        <authorList>
            <consortium name="Ensembl"/>
        </authorList>
    </citation>
    <scope>IDENTIFICATION</scope>
</reference>
<protein>
    <submittedName>
        <fullName evidence="2">Uncharacterized protein</fullName>
    </submittedName>
</protein>
<proteinExistence type="predicted"/>
<organism evidence="2 3">
    <name type="scientific">Falco tinnunculus</name>
    <name type="common">Common kestrel</name>
    <dbReference type="NCBI Taxonomy" id="100819"/>
    <lineage>
        <taxon>Eukaryota</taxon>
        <taxon>Metazoa</taxon>
        <taxon>Chordata</taxon>
        <taxon>Craniata</taxon>
        <taxon>Vertebrata</taxon>
        <taxon>Euteleostomi</taxon>
        <taxon>Archelosauria</taxon>
        <taxon>Archosauria</taxon>
        <taxon>Dinosauria</taxon>
        <taxon>Saurischia</taxon>
        <taxon>Theropoda</taxon>
        <taxon>Coelurosauria</taxon>
        <taxon>Aves</taxon>
        <taxon>Neognathae</taxon>
        <taxon>Neoaves</taxon>
        <taxon>Telluraves</taxon>
        <taxon>Australaves</taxon>
        <taxon>Falconiformes</taxon>
        <taxon>Falconidae</taxon>
        <taxon>Falco</taxon>
    </lineage>
</organism>
<sequence>ACGQRRLGPSTMATFACSRFSCSGMLWGGGREGYSPSPPHPGASDPSSPALGDSARPLSCCQHYIGKLTPQTLPKREGNLLAAGWMLVPSPPLSWWNP</sequence>
<evidence type="ECO:0000256" key="1">
    <source>
        <dbReference type="SAM" id="MobiDB-lite"/>
    </source>
</evidence>
<dbReference type="AlphaFoldDB" id="A0A8C4V7P5"/>
<dbReference type="Ensembl" id="ENSFTIT00000022892.1">
    <property type="protein sequence ID" value="ENSFTIP00000021977.1"/>
    <property type="gene ID" value="ENSFTIG00000014254.1"/>
</dbReference>
<feature type="region of interest" description="Disordered" evidence="1">
    <location>
        <begin position="31"/>
        <end position="55"/>
    </location>
</feature>
<dbReference type="Proteomes" id="UP000694562">
    <property type="component" value="Unplaced"/>
</dbReference>
<name>A0A8C4V7P5_FALTI</name>
<accession>A0A8C4V7P5</accession>
<evidence type="ECO:0000313" key="3">
    <source>
        <dbReference type="Proteomes" id="UP000694562"/>
    </source>
</evidence>
<reference evidence="2" key="2">
    <citation type="submission" date="2025-09" db="UniProtKB">
        <authorList>
            <consortium name="Ensembl"/>
        </authorList>
    </citation>
    <scope>IDENTIFICATION</scope>
</reference>
<evidence type="ECO:0000313" key="2">
    <source>
        <dbReference type="Ensembl" id="ENSFTIP00000021977.1"/>
    </source>
</evidence>
<keyword evidence="3" id="KW-1185">Reference proteome</keyword>